<name>A0A0E3Q750_9EURY</name>
<dbReference type="InterPro" id="IPR053148">
    <property type="entry name" value="PD-DEXK-like_domain"/>
</dbReference>
<sequence>MKDIGTSEYKTLFGEIKNRILKGQYEALKAVNRELISVYWDIGKLIVERQKSETWGKSVVDQLSKDLKEEFPGVRGFSASNIWRMRMFYLTYTDNQKLAPLVREIGWTHNIVIMEKCKDDLEREFYLRTTRKFGWTKNVLIVQIENDTYKKTLLNQTNFKTTLPAEIQSQAKLAIKDEYIFDFLELEEKHSEKELEKEILLKLEVFLREMGGMFAFIGSQYRIQVEDEEYFIDLLLFHRAINCLIAVELKIGKFFPEYIGKMQFYLALLDDFVKQPHENPSIGIILCKSRNKTIVEYALRESNKPIGVAEYRIVSTLPEKLKGKLPSPEEISKFLEEIK</sequence>
<dbReference type="Pfam" id="PF06250">
    <property type="entry name" value="YhcG_C"/>
    <property type="match status" value="1"/>
</dbReference>
<dbReference type="InterPro" id="IPR041527">
    <property type="entry name" value="YhcG_N"/>
</dbReference>
<dbReference type="PANTHER" id="PTHR30547">
    <property type="entry name" value="UNCHARACTERIZED PROTEIN YHCG-RELATED"/>
    <property type="match status" value="1"/>
</dbReference>
<evidence type="ECO:0000313" key="4">
    <source>
        <dbReference type="Proteomes" id="UP000033096"/>
    </source>
</evidence>
<gene>
    <name evidence="3" type="ORF">MSVAZ_2450</name>
</gene>
<protein>
    <submittedName>
        <fullName evidence="3">Putative cytoplasmic protein</fullName>
    </submittedName>
</protein>
<feature type="domain" description="YhcG PDDEXK nuclease" evidence="1">
    <location>
        <begin position="174"/>
        <end position="326"/>
    </location>
</feature>
<feature type="domain" description="YhcG N-terminal" evidence="2">
    <location>
        <begin position="15"/>
        <end position="151"/>
    </location>
</feature>
<evidence type="ECO:0000313" key="3">
    <source>
        <dbReference type="EMBL" id="AKB44719.1"/>
    </source>
</evidence>
<evidence type="ECO:0000259" key="2">
    <source>
        <dbReference type="Pfam" id="PF17761"/>
    </source>
</evidence>
<dbReference type="AlphaFoldDB" id="A0A0E3Q750"/>
<dbReference type="GO" id="GO:0003676">
    <property type="term" value="F:nucleic acid binding"/>
    <property type="evidence" value="ECO:0007669"/>
    <property type="project" value="InterPro"/>
</dbReference>
<dbReference type="Pfam" id="PF17761">
    <property type="entry name" value="DUF1016_N"/>
    <property type="match status" value="1"/>
</dbReference>
<dbReference type="PANTHER" id="PTHR30547:SF0">
    <property type="entry name" value="BLR8175 PROTEIN"/>
    <property type="match status" value="1"/>
</dbReference>
<evidence type="ECO:0000259" key="1">
    <source>
        <dbReference type="Pfam" id="PF06250"/>
    </source>
</evidence>
<dbReference type="EMBL" id="CP009520">
    <property type="protein sequence ID" value="AKB44719.1"/>
    <property type="molecule type" value="Genomic_DNA"/>
</dbReference>
<accession>A0A0E3Q750</accession>
<organism evidence="3 4">
    <name type="scientific">Methanosarcina vacuolata Z-761</name>
    <dbReference type="NCBI Taxonomy" id="1434123"/>
    <lineage>
        <taxon>Archaea</taxon>
        <taxon>Methanobacteriati</taxon>
        <taxon>Methanobacteriota</taxon>
        <taxon>Stenosarchaea group</taxon>
        <taxon>Methanomicrobia</taxon>
        <taxon>Methanosarcinales</taxon>
        <taxon>Methanosarcinaceae</taxon>
        <taxon>Methanosarcina</taxon>
    </lineage>
</organism>
<dbReference type="HOGENOM" id="CLU_046640_1_1_2"/>
<reference evidence="3 4" key="1">
    <citation type="submission" date="2014-07" db="EMBL/GenBank/DDBJ databases">
        <title>Methanogenic archaea and the global carbon cycle.</title>
        <authorList>
            <person name="Henriksen J.R."/>
            <person name="Luke J."/>
            <person name="Reinhart S."/>
            <person name="Benedict M.N."/>
            <person name="Youngblut N.D."/>
            <person name="Metcalf M.E."/>
            <person name="Whitaker R.J."/>
            <person name="Metcalf W.W."/>
        </authorList>
    </citation>
    <scope>NUCLEOTIDE SEQUENCE [LARGE SCALE GENOMIC DNA]</scope>
    <source>
        <strain evidence="3 4">Z-761</strain>
    </source>
</reference>
<keyword evidence="4" id="KW-1185">Reference proteome</keyword>
<dbReference type="Proteomes" id="UP000033096">
    <property type="component" value="Chromosome"/>
</dbReference>
<dbReference type="GeneID" id="24810940"/>
<dbReference type="Gene3D" id="3.40.1350.10">
    <property type="match status" value="1"/>
</dbReference>
<dbReference type="PATRIC" id="fig|1434123.4.peg.2997"/>
<dbReference type="RefSeq" id="WP_048121590.1">
    <property type="nucleotide sequence ID" value="NZ_CP009520.1"/>
</dbReference>
<dbReference type="InterPro" id="IPR009362">
    <property type="entry name" value="YhcG_C"/>
</dbReference>
<proteinExistence type="predicted"/>
<dbReference type="InterPro" id="IPR011856">
    <property type="entry name" value="tRNA_endonuc-like_dom_sf"/>
</dbReference>
<dbReference type="KEGG" id="mvc:MSVAZ_2450"/>